<dbReference type="CDD" id="cd00063">
    <property type="entry name" value="FN3"/>
    <property type="match status" value="1"/>
</dbReference>
<evidence type="ECO:0000313" key="11">
    <source>
        <dbReference type="Proteomes" id="UP000504612"/>
    </source>
</evidence>
<organism evidence="11 12">
    <name type="scientific">Notechis scutatus</name>
    <name type="common">mainland tiger snake</name>
    <dbReference type="NCBI Taxonomy" id="8663"/>
    <lineage>
        <taxon>Eukaryota</taxon>
        <taxon>Metazoa</taxon>
        <taxon>Chordata</taxon>
        <taxon>Craniata</taxon>
        <taxon>Vertebrata</taxon>
        <taxon>Euteleostomi</taxon>
        <taxon>Lepidosauria</taxon>
        <taxon>Squamata</taxon>
        <taxon>Bifurcata</taxon>
        <taxon>Unidentata</taxon>
        <taxon>Episquamata</taxon>
        <taxon>Toxicofera</taxon>
        <taxon>Serpentes</taxon>
        <taxon>Colubroidea</taxon>
        <taxon>Elapidae</taxon>
        <taxon>Hydrophiinae</taxon>
        <taxon>Notechis</taxon>
    </lineage>
</organism>
<dbReference type="InterPro" id="IPR013783">
    <property type="entry name" value="Ig-like_fold"/>
</dbReference>
<dbReference type="Pfam" id="PF00041">
    <property type="entry name" value="fn3"/>
    <property type="match status" value="1"/>
</dbReference>
<dbReference type="KEGG" id="nss:113418835"/>
<evidence type="ECO:0000256" key="2">
    <source>
        <dbReference type="ARBA" id="ARBA00022692"/>
    </source>
</evidence>
<evidence type="ECO:0000256" key="9">
    <source>
        <dbReference type="SAM" id="SignalP"/>
    </source>
</evidence>
<keyword evidence="2 8" id="KW-0812">Transmembrane</keyword>
<feature type="domain" description="Fibronectin type-III" evidence="10">
    <location>
        <begin position="142"/>
        <end position="240"/>
    </location>
</feature>
<dbReference type="InterPro" id="IPR003961">
    <property type="entry name" value="FN3_dom"/>
</dbReference>
<dbReference type="InterPro" id="IPR036116">
    <property type="entry name" value="FN3_sf"/>
</dbReference>
<dbReference type="InterPro" id="IPR015152">
    <property type="entry name" value="Growth/epo_recpt_lig-bind"/>
</dbReference>
<evidence type="ECO:0000256" key="7">
    <source>
        <dbReference type="ARBA" id="ARBA00023180"/>
    </source>
</evidence>
<dbReference type="Gene3D" id="2.60.40.10">
    <property type="entry name" value="Immunoglobulins"/>
    <property type="match status" value="4"/>
</dbReference>
<dbReference type="PROSITE" id="PS50853">
    <property type="entry name" value="FN3"/>
    <property type="match status" value="1"/>
</dbReference>
<feature type="signal peptide" evidence="9">
    <location>
        <begin position="1"/>
        <end position="30"/>
    </location>
</feature>
<comment type="subcellular location">
    <subcellularLocation>
        <location evidence="1">Membrane</location>
        <topology evidence="1">Single-pass type I membrane protein</topology>
    </subcellularLocation>
</comment>
<keyword evidence="5 8" id="KW-0472">Membrane</keyword>
<dbReference type="Pfam" id="PF09067">
    <property type="entry name" value="EpoR_lig-bind"/>
    <property type="match status" value="1"/>
</dbReference>
<dbReference type="GO" id="GO:0004896">
    <property type="term" value="F:cytokine receptor activity"/>
    <property type="evidence" value="ECO:0007669"/>
    <property type="project" value="TreeGrafter"/>
</dbReference>
<dbReference type="GeneID" id="113418835"/>
<evidence type="ECO:0000256" key="8">
    <source>
        <dbReference type="SAM" id="Phobius"/>
    </source>
</evidence>
<protein>
    <submittedName>
        <fullName evidence="12">Thrombopoietin receptor-like</fullName>
    </submittedName>
</protein>
<feature type="chain" id="PRO_5027047372" evidence="9">
    <location>
        <begin position="31"/>
        <end position="639"/>
    </location>
</feature>
<proteinExistence type="predicted"/>
<gene>
    <name evidence="12" type="primary">LOC113418835</name>
</gene>
<feature type="transmembrane region" description="Helical" evidence="8">
    <location>
        <begin position="440"/>
        <end position="463"/>
    </location>
</feature>
<evidence type="ECO:0000256" key="3">
    <source>
        <dbReference type="ARBA" id="ARBA00022729"/>
    </source>
</evidence>
<evidence type="ECO:0000256" key="4">
    <source>
        <dbReference type="ARBA" id="ARBA00022989"/>
    </source>
</evidence>
<evidence type="ECO:0000259" key="10">
    <source>
        <dbReference type="PROSITE" id="PS50853"/>
    </source>
</evidence>
<dbReference type="GO" id="GO:0009897">
    <property type="term" value="C:external side of plasma membrane"/>
    <property type="evidence" value="ECO:0007669"/>
    <property type="project" value="TreeGrafter"/>
</dbReference>
<sequence length="639" mass="73127">MAVNLCSMTPLPFLVMLLLTILRMLHFVLVTDEEAILLAKTAQDVFCFSRTFEDLTCFWDEPTHVKGAYQFFYTFEGDKSRECALISMKNTDGSWRHICTFPENYNGIQLFIELNVEVLDRVSNHTIFSQYLRVNTVGLIAPPTNVTVEWPGIAQQLLVNWMAPSISYADFLIYEVLYGVEDSIQPLFRIEVKNSQMCQLKNLLPGQQYHIQVRSKPDGLSLDGIWGPWSPAVTAETPHLPEAIGLHCFTPDLYQLHCHWNKKPLGSGPFHSLLYWMESNSSSTRGQTWHKCKKEDPDSCTCTFQPSDTQYLSILVTISQSEQEVSYFEEPFKLYHVVHTAPPRILEASIDRNILRLEWAYPLEEIAEHMVYQIRYTVQDTLKWKILQVQYSNTSEIHLATQDRYCLQLRTQPDGQKFRGDWSTWSELVCVEVPPGADSVIMIVAIALLLCAGLVLGLGFTCLSNYSSVKQKLWPSIPELHHVLDGFFKDNGKQQQQVNALFFNKMLEDVPLTCLLEVLSDKPLETPSFDTLLDMDSAEQAEWGSRPSSHQHYMVLSSNNPQSSHHKNEYFDDKNDNGNAFPQSLEHDLHITSEPMTQIIPFTLLNVPSEIKEERKQEMSDDQTTSVTDISNKTYLLMG</sequence>
<keyword evidence="6" id="KW-0675">Receptor</keyword>
<reference evidence="12" key="1">
    <citation type="submission" date="2025-08" db="UniProtKB">
        <authorList>
            <consortium name="RefSeq"/>
        </authorList>
    </citation>
    <scope>IDENTIFICATION</scope>
</reference>
<keyword evidence="7" id="KW-0325">Glycoprotein</keyword>
<keyword evidence="4 8" id="KW-1133">Transmembrane helix</keyword>
<dbReference type="SUPFAM" id="SSF49265">
    <property type="entry name" value="Fibronectin type III"/>
    <property type="match status" value="4"/>
</dbReference>
<keyword evidence="11" id="KW-1185">Reference proteome</keyword>
<dbReference type="Proteomes" id="UP000504612">
    <property type="component" value="Unplaced"/>
</dbReference>
<dbReference type="PANTHER" id="PTHR23037">
    <property type="entry name" value="CYTOKINE RECEPTOR"/>
    <property type="match status" value="1"/>
</dbReference>
<evidence type="ECO:0000256" key="5">
    <source>
        <dbReference type="ARBA" id="ARBA00023136"/>
    </source>
</evidence>
<evidence type="ECO:0000256" key="6">
    <source>
        <dbReference type="ARBA" id="ARBA00023170"/>
    </source>
</evidence>
<dbReference type="PANTHER" id="PTHR23037:SF31">
    <property type="entry name" value="THROMBOPOIETIN RECEPTOR"/>
    <property type="match status" value="1"/>
</dbReference>
<evidence type="ECO:0000313" key="12">
    <source>
        <dbReference type="RefSeq" id="XP_026533735.1"/>
    </source>
</evidence>
<keyword evidence="3 9" id="KW-0732">Signal</keyword>
<evidence type="ECO:0000256" key="1">
    <source>
        <dbReference type="ARBA" id="ARBA00004479"/>
    </source>
</evidence>
<dbReference type="RefSeq" id="XP_026533735.1">
    <property type="nucleotide sequence ID" value="XM_026677950.1"/>
</dbReference>
<name>A0A6J1UTP8_9SAUR</name>
<accession>A0A6J1UTP8</accession>
<dbReference type="AlphaFoldDB" id="A0A6J1UTP8"/>